<dbReference type="KEGG" id="pmes:FX988_00179"/>
<accession>A0A857JFH3</accession>
<dbReference type="Gene3D" id="3.90.980.10">
    <property type="entry name" value="DNA primase, catalytic core, N-terminal domain"/>
    <property type="match status" value="1"/>
</dbReference>
<dbReference type="EMBL" id="CP047656">
    <property type="protein sequence ID" value="QHJ09970.1"/>
    <property type="molecule type" value="Genomic_DNA"/>
</dbReference>
<dbReference type="SUPFAM" id="SSF56731">
    <property type="entry name" value="DNA primase core"/>
    <property type="match status" value="1"/>
</dbReference>
<organism evidence="1 2">
    <name type="scientific">Paraglaciecola mesophila</name>
    <dbReference type="NCBI Taxonomy" id="197222"/>
    <lineage>
        <taxon>Bacteria</taxon>
        <taxon>Pseudomonadati</taxon>
        <taxon>Pseudomonadota</taxon>
        <taxon>Gammaproteobacteria</taxon>
        <taxon>Alteromonadales</taxon>
        <taxon>Alteromonadaceae</taxon>
        <taxon>Paraglaciecola</taxon>
    </lineage>
</organism>
<evidence type="ECO:0000313" key="2">
    <source>
        <dbReference type="Proteomes" id="UP000464524"/>
    </source>
</evidence>
<sequence>MNTSYTNNYLDVLGQLNLDELNIQQAIDYYRACYQKSTFAQQFVANNCRIDNEFIAELSIGYCDRTMGKNIPKAKSPEGAEIRGSLQRCGLVRPTGHELFRGCIVIPTVDNNGSIISAVGHRVGRLRNGDKSVVYWHKPEPKAYVDVGMSFAKELIDGQAYH</sequence>
<gene>
    <name evidence="1" type="ORF">FX988_00179</name>
</gene>
<evidence type="ECO:0000313" key="1">
    <source>
        <dbReference type="EMBL" id="QHJ09970.1"/>
    </source>
</evidence>
<reference evidence="1 2" key="1">
    <citation type="submission" date="2019-12" db="EMBL/GenBank/DDBJ databases">
        <title>Genome sequencing and assembly of endphytes of Porphyra tenera.</title>
        <authorList>
            <person name="Park J.M."/>
            <person name="Shin R."/>
            <person name="Jo S.H."/>
        </authorList>
    </citation>
    <scope>NUCLEOTIDE SEQUENCE [LARGE SCALE GENOMIC DNA]</scope>
    <source>
        <strain evidence="1 2">GPM4</strain>
    </source>
</reference>
<protein>
    <submittedName>
        <fullName evidence="1">Uncharacterized protein</fullName>
    </submittedName>
</protein>
<dbReference type="AlphaFoldDB" id="A0A857JFH3"/>
<dbReference type="OrthoDB" id="7465087at2"/>
<dbReference type="RefSeq" id="WP_160177908.1">
    <property type="nucleotide sequence ID" value="NZ_CP047656.1"/>
</dbReference>
<keyword evidence="2" id="KW-1185">Reference proteome</keyword>
<proteinExistence type="predicted"/>
<dbReference type="InterPro" id="IPR037068">
    <property type="entry name" value="DNA_primase_core_N_sf"/>
</dbReference>
<name>A0A857JFH3_9ALTE</name>
<dbReference type="Proteomes" id="UP000464524">
    <property type="component" value="Chromosome"/>
</dbReference>